<sequence length="375" mass="42905">MRLVWLCVCAFALLRSADLSDARLLEMTRLDSTFNVHILQNKEKIFTVVADSKSDKVYAVEDFLKRATPKQKAFIQARMQEARALAATPPKIKHLFNERMSESQYNDEDDAFIPMHVALLSLKPLPGTNFQIATIKDYALAHDAEFYGQQTPTYSTWLLDQNLSFAIRLERAFGPKQALQEMTKSIQWAKEASDRYYTHDFNTLFDRIPKSSIITLRSKNPHAKQLYILLATDNGKSLSSEMRAYKHSLEIVKNLPQMLKNATLHLVPTQSKWTYDAQYIEVMIQKAHCLKDNHAKIAWIQEVYNALTRSGEYGGCQDGATYLGDKFCSIAPSCPALKDYAEQHEWLEIFFGQGACGDGVKDWHPLPIVYEYKED</sequence>
<keyword evidence="2" id="KW-1185">Reference proteome</keyword>
<evidence type="ECO:0000313" key="1">
    <source>
        <dbReference type="EMBL" id="MFC3847128.1"/>
    </source>
</evidence>
<proteinExistence type="predicted"/>
<dbReference type="RefSeq" id="WP_104753011.1">
    <property type="nucleotide sequence ID" value="NZ_FZMF01000073.1"/>
</dbReference>
<evidence type="ECO:0000313" key="2">
    <source>
        <dbReference type="Proteomes" id="UP001595783"/>
    </source>
</evidence>
<reference evidence="2" key="1">
    <citation type="journal article" date="2019" name="Int. J. Syst. Evol. Microbiol.">
        <title>The Global Catalogue of Microorganisms (GCM) 10K type strain sequencing project: providing services to taxonomists for standard genome sequencing and annotation.</title>
        <authorList>
            <consortium name="The Broad Institute Genomics Platform"/>
            <consortium name="The Broad Institute Genome Sequencing Center for Infectious Disease"/>
            <person name="Wu L."/>
            <person name="Ma J."/>
        </authorList>
    </citation>
    <scope>NUCLEOTIDE SEQUENCE [LARGE SCALE GENOMIC DNA]</scope>
    <source>
        <strain evidence="2">CCUG 53816</strain>
    </source>
</reference>
<gene>
    <name evidence="1" type="ORF">ACFOPX_01075</name>
</gene>
<dbReference type="Proteomes" id="UP001595783">
    <property type="component" value="Unassembled WGS sequence"/>
</dbReference>
<name>A0ABV7ZF03_9HELI</name>
<organism evidence="1 2">
    <name type="scientific">Helicobacter baculiformis</name>
    <dbReference type="NCBI Taxonomy" id="427351"/>
    <lineage>
        <taxon>Bacteria</taxon>
        <taxon>Pseudomonadati</taxon>
        <taxon>Campylobacterota</taxon>
        <taxon>Epsilonproteobacteria</taxon>
        <taxon>Campylobacterales</taxon>
        <taxon>Helicobacteraceae</taxon>
        <taxon>Helicobacter</taxon>
    </lineage>
</organism>
<protein>
    <submittedName>
        <fullName evidence="1">Uncharacterized protein</fullName>
    </submittedName>
</protein>
<comment type="caution">
    <text evidence="1">The sequence shown here is derived from an EMBL/GenBank/DDBJ whole genome shotgun (WGS) entry which is preliminary data.</text>
</comment>
<accession>A0ABV7ZF03</accession>
<dbReference type="EMBL" id="JBHRZO010000005">
    <property type="protein sequence ID" value="MFC3847128.1"/>
    <property type="molecule type" value="Genomic_DNA"/>
</dbReference>